<dbReference type="VEuPathDB" id="FungiDB:I7I53_05118"/>
<dbReference type="Proteomes" id="UP000663419">
    <property type="component" value="Chromosome 5"/>
</dbReference>
<evidence type="ECO:0000313" key="7">
    <source>
        <dbReference type="EMBL" id="QSS56807.1"/>
    </source>
</evidence>
<dbReference type="GO" id="GO:0016020">
    <property type="term" value="C:membrane"/>
    <property type="evidence" value="ECO:0007669"/>
    <property type="project" value="UniProtKB-SubCell"/>
</dbReference>
<sequence length="183" mass="19470">MATNMTSCSTAFRVAQVVGLSGAAWLSGNIAAYSVNVAPSLLTSAQESNLSASTLAKLWRNVYHLGATQNPPIALCTAAAFFYLAWSDRSGTISLREAGQNTSTLYCAAGALTLSIVPFTILAMTKTNKELLEKASLVETEPIAKVGARAETERFLRQWIGLNGMRSLFPLAACLVGMYAALR</sequence>
<dbReference type="PANTHER" id="PTHR35042">
    <property type="entry name" value="ANTHRONE OXYGENASE ENCC"/>
    <property type="match status" value="1"/>
</dbReference>
<comment type="subcellular location">
    <subcellularLocation>
        <location evidence="1">Membrane</location>
        <topology evidence="1">Multi-pass membrane protein</topology>
    </subcellularLocation>
</comment>
<dbReference type="AlphaFoldDB" id="A0A8A1LY12"/>
<evidence type="ECO:0000313" key="8">
    <source>
        <dbReference type="Proteomes" id="UP000663419"/>
    </source>
</evidence>
<keyword evidence="3 6" id="KW-1133">Transmembrane helix</keyword>
<comment type="similarity">
    <text evidence="5">Belongs to the anthrone oxygenase family.</text>
</comment>
<evidence type="ECO:0000256" key="5">
    <source>
        <dbReference type="ARBA" id="ARBA00034313"/>
    </source>
</evidence>
<dbReference type="Pfam" id="PF08592">
    <property type="entry name" value="Anthrone_oxy"/>
    <property type="match status" value="1"/>
</dbReference>
<gene>
    <name evidence="7" type="ORF">I7I53_05118</name>
</gene>
<keyword evidence="2 6" id="KW-0812">Transmembrane</keyword>
<evidence type="ECO:0000256" key="2">
    <source>
        <dbReference type="ARBA" id="ARBA00022692"/>
    </source>
</evidence>
<feature type="transmembrane region" description="Helical" evidence="6">
    <location>
        <begin position="68"/>
        <end position="85"/>
    </location>
</feature>
<accession>A0A8A1LY12</accession>
<keyword evidence="4 6" id="KW-0472">Membrane</keyword>
<proteinExistence type="inferred from homology"/>
<organism evidence="7 8">
    <name type="scientific">Ajellomyces capsulatus (strain H88)</name>
    <name type="common">Darling's disease fungus</name>
    <name type="synonym">Histoplasma capsulatum</name>
    <dbReference type="NCBI Taxonomy" id="544711"/>
    <lineage>
        <taxon>Eukaryota</taxon>
        <taxon>Fungi</taxon>
        <taxon>Dikarya</taxon>
        <taxon>Ascomycota</taxon>
        <taxon>Pezizomycotina</taxon>
        <taxon>Eurotiomycetes</taxon>
        <taxon>Eurotiomycetidae</taxon>
        <taxon>Onygenales</taxon>
        <taxon>Ajellomycetaceae</taxon>
        <taxon>Histoplasma</taxon>
    </lineage>
</organism>
<evidence type="ECO:0000256" key="3">
    <source>
        <dbReference type="ARBA" id="ARBA00022989"/>
    </source>
</evidence>
<feature type="transmembrane region" description="Helical" evidence="6">
    <location>
        <begin position="164"/>
        <end position="182"/>
    </location>
</feature>
<reference evidence="7" key="1">
    <citation type="submission" date="2021-01" db="EMBL/GenBank/DDBJ databases">
        <title>Chromosome-level genome assembly of a human fungal pathogen reveals clustering of transcriptionally co-regulated genes.</title>
        <authorList>
            <person name="Voorhies M."/>
            <person name="Cohen S."/>
            <person name="Shea T.P."/>
            <person name="Petrus S."/>
            <person name="Munoz J.F."/>
            <person name="Poplawski S."/>
            <person name="Goldman W.E."/>
            <person name="Michael T."/>
            <person name="Cuomo C.A."/>
            <person name="Sil A."/>
            <person name="Beyhan S."/>
        </authorList>
    </citation>
    <scope>NUCLEOTIDE SEQUENCE</scope>
    <source>
        <strain evidence="7">H88</strain>
    </source>
</reference>
<protein>
    <submittedName>
        <fullName evidence="7">DUF1772 domain-containing protein</fullName>
    </submittedName>
</protein>
<name>A0A8A1LY12_AJEC8</name>
<dbReference type="PANTHER" id="PTHR35042:SF1">
    <property type="entry name" value="DUF1772-DOMAIN-CONTAINING PROTEIN"/>
    <property type="match status" value="1"/>
</dbReference>
<evidence type="ECO:0000256" key="4">
    <source>
        <dbReference type="ARBA" id="ARBA00023136"/>
    </source>
</evidence>
<dbReference type="InterPro" id="IPR013901">
    <property type="entry name" value="Anthrone_oxy"/>
</dbReference>
<dbReference type="EMBL" id="CP069106">
    <property type="protein sequence ID" value="QSS56807.1"/>
    <property type="molecule type" value="Genomic_DNA"/>
</dbReference>
<evidence type="ECO:0000256" key="1">
    <source>
        <dbReference type="ARBA" id="ARBA00004141"/>
    </source>
</evidence>
<evidence type="ECO:0000256" key="6">
    <source>
        <dbReference type="SAM" id="Phobius"/>
    </source>
</evidence>
<feature type="transmembrane region" description="Helical" evidence="6">
    <location>
        <begin position="105"/>
        <end position="124"/>
    </location>
</feature>